<feature type="compositionally biased region" description="Basic and acidic residues" evidence="1">
    <location>
        <begin position="46"/>
        <end position="58"/>
    </location>
</feature>
<proteinExistence type="predicted"/>
<dbReference type="AlphaFoldDB" id="A0A9Q1AUR5"/>
<feature type="compositionally biased region" description="Polar residues" evidence="1">
    <location>
        <begin position="59"/>
        <end position="69"/>
    </location>
</feature>
<gene>
    <name evidence="2" type="ORF">JRQ81_006159</name>
</gene>
<dbReference type="Proteomes" id="UP001142489">
    <property type="component" value="Unassembled WGS sequence"/>
</dbReference>
<feature type="region of interest" description="Disordered" evidence="1">
    <location>
        <begin position="1"/>
        <end position="70"/>
    </location>
</feature>
<comment type="caution">
    <text evidence="2">The sequence shown here is derived from an EMBL/GenBank/DDBJ whole genome shotgun (WGS) entry which is preliminary data.</text>
</comment>
<sequence length="132" mass="14766">MEGDQFSLGGRKEEHHVMPEPSAVPAACSGDDDVYETPRPFQEGQGKTEAKICPEEKCSQSPNSSMTTKELQEYWRNEKRSCRDIKVLFEIPSARIVDKPFSKYVLAIAIKSSFAVCGLSYSSDLVEKVMLL</sequence>
<reference evidence="2" key="1">
    <citation type="journal article" date="2023" name="DNA Res.">
        <title>Chromosome-level genome assembly of Phrynocephalus forsythii using third-generation DNA sequencing and Hi-C analysis.</title>
        <authorList>
            <person name="Qi Y."/>
            <person name="Zhao W."/>
            <person name="Zhao Y."/>
            <person name="Niu C."/>
            <person name="Cao S."/>
            <person name="Zhang Y."/>
        </authorList>
    </citation>
    <scope>NUCLEOTIDE SEQUENCE</scope>
    <source>
        <tissue evidence="2">Muscle</tissue>
    </source>
</reference>
<protein>
    <submittedName>
        <fullName evidence="2">Uncharacterized protein</fullName>
    </submittedName>
</protein>
<evidence type="ECO:0000313" key="3">
    <source>
        <dbReference type="Proteomes" id="UP001142489"/>
    </source>
</evidence>
<dbReference type="OrthoDB" id="10254720at2759"/>
<organism evidence="2 3">
    <name type="scientific">Phrynocephalus forsythii</name>
    <dbReference type="NCBI Taxonomy" id="171643"/>
    <lineage>
        <taxon>Eukaryota</taxon>
        <taxon>Metazoa</taxon>
        <taxon>Chordata</taxon>
        <taxon>Craniata</taxon>
        <taxon>Vertebrata</taxon>
        <taxon>Euteleostomi</taxon>
        <taxon>Lepidosauria</taxon>
        <taxon>Squamata</taxon>
        <taxon>Bifurcata</taxon>
        <taxon>Unidentata</taxon>
        <taxon>Episquamata</taxon>
        <taxon>Toxicofera</taxon>
        <taxon>Iguania</taxon>
        <taxon>Acrodonta</taxon>
        <taxon>Agamidae</taxon>
        <taxon>Agaminae</taxon>
        <taxon>Phrynocephalus</taxon>
    </lineage>
</organism>
<evidence type="ECO:0000313" key="2">
    <source>
        <dbReference type="EMBL" id="KAJ7311846.1"/>
    </source>
</evidence>
<evidence type="ECO:0000256" key="1">
    <source>
        <dbReference type="SAM" id="MobiDB-lite"/>
    </source>
</evidence>
<accession>A0A9Q1AUR5</accession>
<name>A0A9Q1AUR5_9SAUR</name>
<keyword evidence="3" id="KW-1185">Reference proteome</keyword>
<dbReference type="EMBL" id="JAPFRF010000013">
    <property type="protein sequence ID" value="KAJ7311846.1"/>
    <property type="molecule type" value="Genomic_DNA"/>
</dbReference>